<dbReference type="Pfam" id="PF04542">
    <property type="entry name" value="Sigma70_r2"/>
    <property type="match status" value="1"/>
</dbReference>
<feature type="domain" description="RNA polymerase sigma-70 region 2" evidence="5">
    <location>
        <begin position="30"/>
        <end position="95"/>
    </location>
</feature>
<evidence type="ECO:0000313" key="7">
    <source>
        <dbReference type="EMBL" id="KKR43111.1"/>
    </source>
</evidence>
<dbReference type="EMBL" id="LBYC01000008">
    <property type="protein sequence ID" value="KKR43111.1"/>
    <property type="molecule type" value="Genomic_DNA"/>
</dbReference>
<dbReference type="CDD" id="cd06171">
    <property type="entry name" value="Sigma70_r4"/>
    <property type="match status" value="1"/>
</dbReference>
<keyword evidence="2" id="KW-0805">Transcription regulation</keyword>
<dbReference type="Proteomes" id="UP000034301">
    <property type="component" value="Unassembled WGS sequence"/>
</dbReference>
<sequence>MNMAENKEMSDEEIIEKVRNSDQDFYALIVDRYQKKLVRYANNLIRDEDKAIDIVQESFIKAFINLNNFDNKKKFSSWIYRIVHNQAINIAKKYQKETPLLEDWDFEGNDDLEKDFEQKEIVENVEKCLSEIPLLYSEPMTLYYIEEKSYEEISDILKIPMGTVATRISRAKKIMKNICQKN</sequence>
<dbReference type="InterPro" id="IPR014284">
    <property type="entry name" value="RNA_pol_sigma-70_dom"/>
</dbReference>
<comment type="similarity">
    <text evidence="1">Belongs to the sigma-70 factor family. ECF subfamily.</text>
</comment>
<evidence type="ECO:0000313" key="8">
    <source>
        <dbReference type="Proteomes" id="UP000034301"/>
    </source>
</evidence>
<proteinExistence type="inferred from homology"/>
<keyword evidence="3" id="KW-0731">Sigma factor</keyword>
<dbReference type="SUPFAM" id="SSF88659">
    <property type="entry name" value="Sigma3 and sigma4 domains of RNA polymerase sigma factors"/>
    <property type="match status" value="1"/>
</dbReference>
<dbReference type="SUPFAM" id="SSF88946">
    <property type="entry name" value="Sigma2 domain of RNA polymerase sigma factors"/>
    <property type="match status" value="1"/>
</dbReference>
<dbReference type="InterPro" id="IPR036388">
    <property type="entry name" value="WH-like_DNA-bd_sf"/>
</dbReference>
<evidence type="ECO:0000256" key="4">
    <source>
        <dbReference type="ARBA" id="ARBA00023163"/>
    </source>
</evidence>
<feature type="domain" description="RNA polymerase sigma factor 70 region 4 type 2" evidence="6">
    <location>
        <begin position="124"/>
        <end position="173"/>
    </location>
</feature>
<accession>A0A0G0R061</accession>
<comment type="caution">
    <text evidence="7">The sequence shown here is derived from an EMBL/GenBank/DDBJ whole genome shotgun (WGS) entry which is preliminary data.</text>
</comment>
<dbReference type="InterPro" id="IPR013325">
    <property type="entry name" value="RNA_pol_sigma_r2"/>
</dbReference>
<dbReference type="PANTHER" id="PTHR43133">
    <property type="entry name" value="RNA POLYMERASE ECF-TYPE SIGMA FACTO"/>
    <property type="match status" value="1"/>
</dbReference>
<name>A0A0G0R061_9BACT</name>
<dbReference type="GO" id="GO:0016987">
    <property type="term" value="F:sigma factor activity"/>
    <property type="evidence" value="ECO:0007669"/>
    <property type="project" value="UniProtKB-KW"/>
</dbReference>
<dbReference type="AlphaFoldDB" id="A0A0G0R061"/>
<dbReference type="InterPro" id="IPR007627">
    <property type="entry name" value="RNA_pol_sigma70_r2"/>
</dbReference>
<gene>
    <name evidence="7" type="ORF">UT78_C0008G0043</name>
</gene>
<evidence type="ECO:0000259" key="6">
    <source>
        <dbReference type="Pfam" id="PF08281"/>
    </source>
</evidence>
<dbReference type="InterPro" id="IPR039425">
    <property type="entry name" value="RNA_pol_sigma-70-like"/>
</dbReference>
<dbReference type="NCBIfam" id="TIGR02937">
    <property type="entry name" value="sigma70-ECF"/>
    <property type="match status" value="1"/>
</dbReference>
<dbReference type="InterPro" id="IPR013324">
    <property type="entry name" value="RNA_pol_sigma_r3/r4-like"/>
</dbReference>
<dbReference type="Gene3D" id="1.10.1740.10">
    <property type="match status" value="1"/>
</dbReference>
<evidence type="ECO:0000259" key="5">
    <source>
        <dbReference type="Pfam" id="PF04542"/>
    </source>
</evidence>
<evidence type="ECO:0000256" key="3">
    <source>
        <dbReference type="ARBA" id="ARBA00023082"/>
    </source>
</evidence>
<dbReference type="GO" id="GO:0003677">
    <property type="term" value="F:DNA binding"/>
    <property type="evidence" value="ECO:0007669"/>
    <property type="project" value="InterPro"/>
</dbReference>
<dbReference type="Gene3D" id="1.10.10.10">
    <property type="entry name" value="Winged helix-like DNA-binding domain superfamily/Winged helix DNA-binding domain"/>
    <property type="match status" value="1"/>
</dbReference>
<dbReference type="PANTHER" id="PTHR43133:SF51">
    <property type="entry name" value="RNA POLYMERASE SIGMA FACTOR"/>
    <property type="match status" value="1"/>
</dbReference>
<reference evidence="7 8" key="1">
    <citation type="journal article" date="2015" name="Nature">
        <title>rRNA introns, odd ribosomes, and small enigmatic genomes across a large radiation of phyla.</title>
        <authorList>
            <person name="Brown C.T."/>
            <person name="Hug L.A."/>
            <person name="Thomas B.C."/>
            <person name="Sharon I."/>
            <person name="Castelle C.J."/>
            <person name="Singh A."/>
            <person name="Wilkins M.J."/>
            <person name="Williams K.H."/>
            <person name="Banfield J.F."/>
        </authorList>
    </citation>
    <scope>NUCLEOTIDE SEQUENCE [LARGE SCALE GENOMIC DNA]</scope>
</reference>
<evidence type="ECO:0000256" key="2">
    <source>
        <dbReference type="ARBA" id="ARBA00023015"/>
    </source>
</evidence>
<dbReference type="GO" id="GO:0006352">
    <property type="term" value="P:DNA-templated transcription initiation"/>
    <property type="evidence" value="ECO:0007669"/>
    <property type="project" value="InterPro"/>
</dbReference>
<protein>
    <submittedName>
        <fullName evidence="7">RNA polymerase sigma-70 factor, ECF subfamily</fullName>
    </submittedName>
</protein>
<dbReference type="Pfam" id="PF08281">
    <property type="entry name" value="Sigma70_r4_2"/>
    <property type="match status" value="1"/>
</dbReference>
<evidence type="ECO:0000256" key="1">
    <source>
        <dbReference type="ARBA" id="ARBA00010641"/>
    </source>
</evidence>
<organism evidence="7 8">
    <name type="scientific">Candidatus Nomurabacteria bacterium GW2011_GWF2_40_12</name>
    <dbReference type="NCBI Taxonomy" id="1618776"/>
    <lineage>
        <taxon>Bacteria</taxon>
        <taxon>Candidatus Nomuraibacteriota</taxon>
    </lineage>
</organism>
<dbReference type="InterPro" id="IPR013249">
    <property type="entry name" value="RNA_pol_sigma70_r4_t2"/>
</dbReference>
<keyword evidence="4" id="KW-0804">Transcription</keyword>